<feature type="domain" description="HNH nuclease" evidence="1">
    <location>
        <begin position="317"/>
        <end position="368"/>
    </location>
</feature>
<dbReference type="AlphaFoldDB" id="A0A414RAQ7"/>
<accession>A0A414RAQ7</accession>
<protein>
    <submittedName>
        <fullName evidence="2">DUF262 domain-containing protein</fullName>
    </submittedName>
</protein>
<gene>
    <name evidence="2" type="ORF">DW652_02260</name>
</gene>
<dbReference type="GO" id="GO:0004519">
    <property type="term" value="F:endonuclease activity"/>
    <property type="evidence" value="ECO:0007669"/>
    <property type="project" value="InterPro"/>
</dbReference>
<evidence type="ECO:0000259" key="1">
    <source>
        <dbReference type="SMART" id="SM00507"/>
    </source>
</evidence>
<dbReference type="Pfam" id="PF03235">
    <property type="entry name" value="GmrSD_N"/>
    <property type="match status" value="1"/>
</dbReference>
<dbReference type="GO" id="GO:0003676">
    <property type="term" value="F:nucleic acid binding"/>
    <property type="evidence" value="ECO:0007669"/>
    <property type="project" value="InterPro"/>
</dbReference>
<dbReference type="Pfam" id="PF01844">
    <property type="entry name" value="HNH"/>
    <property type="match status" value="1"/>
</dbReference>
<dbReference type="RefSeq" id="WP_118231278.1">
    <property type="nucleotide sequence ID" value="NZ_JBGLBX010000003.1"/>
</dbReference>
<dbReference type="GO" id="GO:0008270">
    <property type="term" value="F:zinc ion binding"/>
    <property type="evidence" value="ECO:0007669"/>
    <property type="project" value="InterPro"/>
</dbReference>
<dbReference type="InterPro" id="IPR003615">
    <property type="entry name" value="HNH_nuc"/>
</dbReference>
<dbReference type="InterPro" id="IPR002711">
    <property type="entry name" value="HNH"/>
</dbReference>
<dbReference type="EMBL" id="QRHR01000002">
    <property type="protein sequence ID" value="RHF90140.1"/>
    <property type="molecule type" value="Genomic_DNA"/>
</dbReference>
<dbReference type="PANTHER" id="PTHR39639">
    <property type="entry name" value="CHROMOSOME 16, WHOLE GENOME SHOTGUN SEQUENCE"/>
    <property type="match status" value="1"/>
</dbReference>
<organism evidence="2 3">
    <name type="scientific">Eubacterium ventriosum</name>
    <dbReference type="NCBI Taxonomy" id="39496"/>
    <lineage>
        <taxon>Bacteria</taxon>
        <taxon>Bacillati</taxon>
        <taxon>Bacillota</taxon>
        <taxon>Clostridia</taxon>
        <taxon>Eubacteriales</taxon>
        <taxon>Eubacteriaceae</taxon>
        <taxon>Eubacterium</taxon>
    </lineage>
</organism>
<reference evidence="2 3" key="1">
    <citation type="submission" date="2018-08" db="EMBL/GenBank/DDBJ databases">
        <title>A genome reference for cultivated species of the human gut microbiota.</title>
        <authorList>
            <person name="Zou Y."/>
            <person name="Xue W."/>
            <person name="Luo G."/>
        </authorList>
    </citation>
    <scope>NUCLEOTIDE SEQUENCE [LARGE SCALE GENOMIC DNA]</scope>
    <source>
        <strain evidence="2 3">AM23-22</strain>
    </source>
</reference>
<dbReference type="CDD" id="cd00085">
    <property type="entry name" value="HNHc"/>
    <property type="match status" value="1"/>
</dbReference>
<proteinExistence type="predicted"/>
<evidence type="ECO:0000313" key="3">
    <source>
        <dbReference type="Proteomes" id="UP000286186"/>
    </source>
</evidence>
<dbReference type="PANTHER" id="PTHR39639:SF1">
    <property type="entry name" value="DUF262 DOMAIN-CONTAINING PROTEIN"/>
    <property type="match status" value="1"/>
</dbReference>
<evidence type="ECO:0000313" key="2">
    <source>
        <dbReference type="EMBL" id="RHF90140.1"/>
    </source>
</evidence>
<dbReference type="InterPro" id="IPR004919">
    <property type="entry name" value="GmrSD_N"/>
</dbReference>
<dbReference type="Proteomes" id="UP000286186">
    <property type="component" value="Unassembled WGS sequence"/>
</dbReference>
<sequence length="374" mass="43783">MKIEPKSIKVRDIFEGYTDNGDDGVFAYGSKLAIRPAYQREFVYDTEQAEAVIHTILKGFPLNVMYWVKVGNDQYEVLDGQQRTLSVMQYLQHKFPITLDDKKYYWDALPDDKYNAIMNYDFMIYICEGNESEKLDWFKVVNIAGEKLTDQELRNSVYTGEWLSDAKRYFSKRNCVAKGLSDRYITGDPNRQELLEKALKGICDNQGIKDITEYMAAHKSDSDADELWQYFQDVIRWAEKIFPKYYSDMKGLDWCHLYNKYHSNSYNSSVMNTEVKRLHEDEDVQKTKGIYEYLLCKDFDPFAGRLLNLRAFDKRDKLAAYSKQDGICPICGQHFEFNEMEGDHIKPWSKGGHTTPDNCQMLCKDCNGKKTDKY</sequence>
<dbReference type="SMART" id="SM00507">
    <property type="entry name" value="HNHc"/>
    <property type="match status" value="1"/>
</dbReference>
<name>A0A414RAQ7_9FIRM</name>
<comment type="caution">
    <text evidence="2">The sequence shown here is derived from an EMBL/GenBank/DDBJ whole genome shotgun (WGS) entry which is preliminary data.</text>
</comment>
<dbReference type="Gene3D" id="1.10.30.50">
    <property type="match status" value="1"/>
</dbReference>